<dbReference type="PANTHER" id="PTHR10514">
    <property type="entry name" value="ANGIOTENSIN-CONVERTING ENZYME"/>
    <property type="match status" value="1"/>
</dbReference>
<sequence>MGDIQHTSSRRRMPSKWVCIILNLIVSVIAVMKDENIRAFIKITELEYEDTCLSTSEAEWAFINTPSNETLLSWEENLISYAVFKNFQKDQIANISKADIRDKSLQYKYDVTEKIGDALLDSEDFKILVHFSGTVELLKLSTIHNGILNNHTRKDVEYILSHSNNITTKKTIWTTWHQELIPLVENFSVILPLANKAAKANGAKDVTEYWELLAGYSNGYDEIKYKWNRIADLHKKILKFAIVNLSQKNKITINDTLPSFLLGTLQGNDWIPISVDITPYPDLMYNIKKNLWKKKLLGKSLYKSASIMSAQILSQMPQAKFWDKSYFNKQCPSKLINFCQDAVLRVSTCFEPTISNFLSAHKNIGKIVFNQLSVEDTPVLNTANRYSALEESVSELFGILAASPAWLNYTHLIDNSTNNEQHLIISLMITALNILPQIVYYMSVDMWRINAIEKNITNPKDLISSWWKYREEYEGINSSENKMPTFLNDEYITNNKPYLPKLVGTILAFQLYEYLMESTEVRYDSIIRKQNFNFLKMIQRGSADNWMKVINQYLEIDEISPESLLSFFSPLEDFIDDMDGNVQYTTITAKESELEELMKKIIAEINAPPTSTTIDITSKNMITKPKINTKSWSKQNDKKNDINVINSNKNLQFKSSLYSPQQEPENHSVFQSIITTEVPFNESFFDYPNKEEDKKPKINKAVWAVGAVLIATIVICIIAIFGRQRCRKTPKNRRYV</sequence>
<dbReference type="STRING" id="94128.A0A2A3EBR2"/>
<dbReference type="GO" id="GO:0005615">
    <property type="term" value="C:extracellular space"/>
    <property type="evidence" value="ECO:0007669"/>
    <property type="project" value="TreeGrafter"/>
</dbReference>
<evidence type="ECO:0000313" key="11">
    <source>
        <dbReference type="Proteomes" id="UP000242457"/>
    </source>
</evidence>
<feature type="transmembrane region" description="Helical" evidence="9">
    <location>
        <begin position="15"/>
        <end position="32"/>
    </location>
</feature>
<gene>
    <name evidence="10" type="ORF">APICC_00247</name>
</gene>
<dbReference type="AlphaFoldDB" id="A0A2A3EBR2"/>
<feature type="binding site" evidence="5">
    <location>
        <position position="391"/>
    </location>
    <ligand>
        <name>Zn(2+)</name>
        <dbReference type="ChEBI" id="CHEBI:29105"/>
        <label>1</label>
        <note>catalytic</note>
    </ligand>
</feature>
<name>A0A2A3EBR2_APICC</name>
<reference evidence="10 11" key="1">
    <citation type="submission" date="2014-07" db="EMBL/GenBank/DDBJ databases">
        <title>Genomic and transcriptomic analysis on Apis cerana provide comprehensive insights into honey bee biology.</title>
        <authorList>
            <person name="Diao Q."/>
            <person name="Sun L."/>
            <person name="Zheng H."/>
            <person name="Zheng H."/>
            <person name="Xu S."/>
            <person name="Wang S."/>
            <person name="Zeng Z."/>
            <person name="Hu F."/>
            <person name="Su S."/>
            <person name="Wu J."/>
        </authorList>
    </citation>
    <scope>NUCLEOTIDE SEQUENCE [LARGE SCALE GENOMIC DNA]</scope>
    <source>
        <tissue evidence="10">Pupae without intestine</tissue>
    </source>
</reference>
<dbReference type="GO" id="GO:0008237">
    <property type="term" value="F:metallopeptidase activity"/>
    <property type="evidence" value="ECO:0007669"/>
    <property type="project" value="InterPro"/>
</dbReference>
<keyword evidence="9" id="KW-0472">Membrane</keyword>
<protein>
    <submittedName>
        <fullName evidence="10">Angiotensin-converting enzyme</fullName>
    </submittedName>
</protein>
<dbReference type="EMBL" id="KZ288292">
    <property type="protein sequence ID" value="PBC29175.1"/>
    <property type="molecule type" value="Genomic_DNA"/>
</dbReference>
<dbReference type="Proteomes" id="UP000242457">
    <property type="component" value="Unassembled WGS sequence"/>
</dbReference>
<evidence type="ECO:0000313" key="10">
    <source>
        <dbReference type="EMBL" id="PBC29175.1"/>
    </source>
</evidence>
<evidence type="ECO:0000256" key="2">
    <source>
        <dbReference type="ARBA" id="ARBA00022729"/>
    </source>
</evidence>
<dbReference type="PANTHER" id="PTHR10514:SF44">
    <property type="entry name" value="ANGIOTENSIN-CONVERTING ENZYME-RELATED"/>
    <property type="match status" value="1"/>
</dbReference>
<feature type="transmembrane region" description="Helical" evidence="9">
    <location>
        <begin position="701"/>
        <end position="721"/>
    </location>
</feature>
<dbReference type="SUPFAM" id="SSF55486">
    <property type="entry name" value="Metalloproteases ('zincins'), catalytic domain"/>
    <property type="match status" value="1"/>
</dbReference>
<evidence type="ECO:0000256" key="1">
    <source>
        <dbReference type="ARBA" id="ARBA00008139"/>
    </source>
</evidence>
<keyword evidence="11" id="KW-1185">Reference proteome</keyword>
<dbReference type="PROSITE" id="PS52011">
    <property type="entry name" value="PEPTIDASE_M2"/>
    <property type="match status" value="1"/>
</dbReference>
<evidence type="ECO:0000256" key="4">
    <source>
        <dbReference type="ARBA" id="ARBA00023180"/>
    </source>
</evidence>
<dbReference type="Pfam" id="PF01401">
    <property type="entry name" value="Peptidase_M2"/>
    <property type="match status" value="1"/>
</dbReference>
<comment type="caution">
    <text evidence="8">Lacks conserved residue(s) required for the propagation of feature annotation.</text>
</comment>
<keyword evidence="4" id="KW-0325">Glycoprotein</keyword>
<keyword evidence="5" id="KW-0862">Zinc</keyword>
<evidence type="ECO:0000256" key="3">
    <source>
        <dbReference type="ARBA" id="ARBA00023157"/>
    </source>
</evidence>
<feature type="binding site" evidence="7">
    <location>
        <position position="391"/>
    </location>
    <ligand>
        <name>Zn(2+)</name>
        <dbReference type="ChEBI" id="CHEBI:29105"/>
        <label>2</label>
        <note>catalytic</note>
    </ligand>
</feature>
<dbReference type="GO" id="GO:0008241">
    <property type="term" value="F:peptidyl-dipeptidase activity"/>
    <property type="evidence" value="ECO:0007669"/>
    <property type="project" value="InterPro"/>
</dbReference>
<evidence type="ECO:0000256" key="5">
    <source>
        <dbReference type="PIRSR" id="PIRSR601548-3"/>
    </source>
</evidence>
<proteinExistence type="inferred from homology"/>
<organism evidence="10 11">
    <name type="scientific">Apis cerana cerana</name>
    <name type="common">Oriental honeybee</name>
    <dbReference type="NCBI Taxonomy" id="94128"/>
    <lineage>
        <taxon>Eukaryota</taxon>
        <taxon>Metazoa</taxon>
        <taxon>Ecdysozoa</taxon>
        <taxon>Arthropoda</taxon>
        <taxon>Hexapoda</taxon>
        <taxon>Insecta</taxon>
        <taxon>Pterygota</taxon>
        <taxon>Neoptera</taxon>
        <taxon>Endopterygota</taxon>
        <taxon>Hymenoptera</taxon>
        <taxon>Apocrita</taxon>
        <taxon>Aculeata</taxon>
        <taxon>Apoidea</taxon>
        <taxon>Anthophila</taxon>
        <taxon>Apidae</taxon>
        <taxon>Apis</taxon>
    </lineage>
</organism>
<evidence type="ECO:0000256" key="7">
    <source>
        <dbReference type="PIRSR" id="PIRSR601548-8"/>
    </source>
</evidence>
<dbReference type="GO" id="GO:0005886">
    <property type="term" value="C:plasma membrane"/>
    <property type="evidence" value="ECO:0007669"/>
    <property type="project" value="TreeGrafter"/>
</dbReference>
<keyword evidence="3 6" id="KW-1015">Disulfide bond</keyword>
<dbReference type="GO" id="GO:0006508">
    <property type="term" value="P:proteolysis"/>
    <property type="evidence" value="ECO:0007669"/>
    <property type="project" value="InterPro"/>
</dbReference>
<dbReference type="InterPro" id="IPR001548">
    <property type="entry name" value="Peptidase_M2"/>
</dbReference>
<keyword evidence="5" id="KW-0479">Metal-binding</keyword>
<comment type="similarity">
    <text evidence="1 8">Belongs to the peptidase M2 family.</text>
</comment>
<evidence type="ECO:0000256" key="8">
    <source>
        <dbReference type="PROSITE-ProRule" id="PRU01355"/>
    </source>
</evidence>
<keyword evidence="9" id="KW-1133">Transmembrane helix</keyword>
<evidence type="ECO:0000256" key="6">
    <source>
        <dbReference type="PIRSR" id="PIRSR601548-4"/>
    </source>
</evidence>
<keyword evidence="9" id="KW-0812">Transmembrane</keyword>
<dbReference type="OrthoDB" id="7361988at2759"/>
<accession>A0A2A3EBR2</accession>
<evidence type="ECO:0000256" key="9">
    <source>
        <dbReference type="SAM" id="Phobius"/>
    </source>
</evidence>
<keyword evidence="2" id="KW-0732">Signal</keyword>
<feature type="disulfide bond" evidence="6 8">
    <location>
        <begin position="331"/>
        <end position="349"/>
    </location>
</feature>